<dbReference type="OrthoDB" id="306312at2157"/>
<dbReference type="GeneID" id="56028306"/>
<feature type="compositionally biased region" description="Basic and acidic residues" evidence="1">
    <location>
        <begin position="1"/>
        <end position="10"/>
    </location>
</feature>
<dbReference type="EMBL" id="CP058529">
    <property type="protein sequence ID" value="QLG27067.1"/>
    <property type="molecule type" value="Genomic_DNA"/>
</dbReference>
<proteinExistence type="predicted"/>
<dbReference type="KEGG" id="halg:HUG10_05695"/>
<dbReference type="Proteomes" id="UP000509750">
    <property type="component" value="Chromosome"/>
</dbReference>
<accession>A0A7D5GK72</accession>
<evidence type="ECO:0000313" key="2">
    <source>
        <dbReference type="EMBL" id="QLG27067.1"/>
    </source>
</evidence>
<evidence type="ECO:0000256" key="1">
    <source>
        <dbReference type="SAM" id="MobiDB-lite"/>
    </source>
</evidence>
<dbReference type="Pfam" id="PF25951">
    <property type="entry name" value="DUF7989"/>
    <property type="match status" value="1"/>
</dbReference>
<sequence>MTERTMKDVSHTPPNDVSAADVWKRGGEEGPSIDSEAEGSSPAPADD</sequence>
<dbReference type="RefSeq" id="WP_179168642.1">
    <property type="nucleotide sequence ID" value="NZ_CP058529.1"/>
</dbReference>
<dbReference type="InterPro" id="IPR058742">
    <property type="entry name" value="DUF7989"/>
</dbReference>
<protein>
    <submittedName>
        <fullName evidence="2">Uncharacterized protein</fullName>
    </submittedName>
</protein>
<evidence type="ECO:0000313" key="3">
    <source>
        <dbReference type="Proteomes" id="UP000509750"/>
    </source>
</evidence>
<organism evidence="2 3">
    <name type="scientific">Halorarum halophilum</name>
    <dbReference type="NCBI Taxonomy" id="2743090"/>
    <lineage>
        <taxon>Archaea</taxon>
        <taxon>Methanobacteriati</taxon>
        <taxon>Methanobacteriota</taxon>
        <taxon>Stenosarchaea group</taxon>
        <taxon>Halobacteria</taxon>
        <taxon>Halobacteriales</taxon>
        <taxon>Haloferacaceae</taxon>
        <taxon>Halorarum</taxon>
    </lineage>
</organism>
<reference evidence="2 3" key="1">
    <citation type="submission" date="2020-07" db="EMBL/GenBank/DDBJ databases">
        <title>Gai3-2, isolated from salt lake.</title>
        <authorList>
            <person name="Cui H."/>
            <person name="Shi X."/>
        </authorList>
    </citation>
    <scope>NUCLEOTIDE SEQUENCE [LARGE SCALE GENOMIC DNA]</scope>
    <source>
        <strain evidence="2 3">Gai3-2</strain>
    </source>
</reference>
<keyword evidence="3" id="KW-1185">Reference proteome</keyword>
<feature type="region of interest" description="Disordered" evidence="1">
    <location>
        <begin position="1"/>
        <end position="47"/>
    </location>
</feature>
<name>A0A7D5GK72_9EURY</name>
<gene>
    <name evidence="2" type="ORF">HUG10_05695</name>
</gene>
<dbReference type="AlphaFoldDB" id="A0A7D5GK72"/>